<dbReference type="AlphaFoldDB" id="A0A1B0BFS8"/>
<name>A0A1B0BFS8_9MUSC</name>
<dbReference type="InterPro" id="IPR036188">
    <property type="entry name" value="FAD/NAD-bd_sf"/>
</dbReference>
<dbReference type="Pfam" id="PF13450">
    <property type="entry name" value="NAD_binding_8"/>
    <property type="match status" value="1"/>
</dbReference>
<comment type="similarity">
    <text evidence="1">Belongs to the GMC oxidoreductase family.</text>
</comment>
<reference evidence="3" key="2">
    <citation type="submission" date="2020-05" db="UniProtKB">
        <authorList>
            <consortium name="EnsemblMetazoa"/>
        </authorList>
    </citation>
    <scope>IDENTIFICATION</scope>
    <source>
        <strain evidence="3">IAEA</strain>
    </source>
</reference>
<dbReference type="GO" id="GO:0016614">
    <property type="term" value="F:oxidoreductase activity, acting on CH-OH group of donors"/>
    <property type="evidence" value="ECO:0007669"/>
    <property type="project" value="InterPro"/>
</dbReference>
<dbReference type="InterPro" id="IPR012132">
    <property type="entry name" value="GMC_OxRdtase"/>
</dbReference>
<feature type="domain" description="Glucose-methanol-choline oxidoreductase C-terminal" evidence="2">
    <location>
        <begin position="383"/>
        <end position="430"/>
    </location>
</feature>
<dbReference type="PANTHER" id="PTHR11552:SF186">
    <property type="entry name" value="GLUCOSE-METHANOL-CHOLINE OXIDOREDUCTASE N-TERMINAL DOMAIN-CONTAINING PROTEIN"/>
    <property type="match status" value="1"/>
</dbReference>
<dbReference type="SUPFAM" id="SSF54373">
    <property type="entry name" value="FAD-linked reductases, C-terminal domain"/>
    <property type="match status" value="1"/>
</dbReference>
<reference evidence="4" key="1">
    <citation type="submission" date="2015-01" db="EMBL/GenBank/DDBJ databases">
        <authorList>
            <person name="Aksoy S."/>
            <person name="Warren W."/>
            <person name="Wilson R.K."/>
        </authorList>
    </citation>
    <scope>NUCLEOTIDE SEQUENCE [LARGE SCALE GENOMIC DNA]</scope>
    <source>
        <strain evidence="4">IAEA</strain>
    </source>
</reference>
<dbReference type="InterPro" id="IPR007867">
    <property type="entry name" value="GMC_OxRtase_C"/>
</dbReference>
<dbReference type="Gene3D" id="3.50.50.60">
    <property type="entry name" value="FAD/NAD(P)-binding domain"/>
    <property type="match status" value="1"/>
</dbReference>
<evidence type="ECO:0000313" key="3">
    <source>
        <dbReference type="EnsemblMetazoa" id="GPPI028630-PA"/>
    </source>
</evidence>
<proteinExistence type="inferred from homology"/>
<dbReference type="EMBL" id="JXJN01013650">
    <property type="status" value="NOT_ANNOTATED_CDS"/>
    <property type="molecule type" value="Genomic_DNA"/>
</dbReference>
<sequence length="563" mass="62461">MKGKFLSKRRTKISDSYRIKMRLSEQIIDLSIQSSLKFNVFSKIVFSFTLFLGFYANTHSRAVNKFCESSSDGKCSARSAGPAQAMLGSLLEAVEAAKCELSRADKWPPDYAEEVLMHGMPTYDYVIVGSGSAGSVVASRLSEDPNVTVLVLEAGDDPPLESEVSSDDRFFSSTAIHGPLAASSTLIGFLNTKKGDNADVMLITRLSRPTSSSNIFKFLQFKSELEKEFLQQTEGHILLEFQGVLIKPKTRGGRIKLKSSNFDDGLLIHNNYAQDAEDRQSLLGYILPEQLSKEMVERFLFQEEGFFYSLPVAEVMGFWNTKYQDPKLDWPDVQYFMGSFGYGADGGLLGSRGSGLTFDNFANTMEPVIYQDTFLIAPLLLRPKSRGKLELQSDNPQVAPKIYANYYDHPLDIAVMVDALKFAHNLTHTTVMLQYGIKCQRVNMAGLTEGQIMQKVCLAIILCNVALKAKLVNAGSDFNDLDNSGKFLIDLKSAKESALQDLEDNKFKRQTTGSDGIATFDTDLIRSLLEQSNNNNLIAASAVSETPVPLRLMRLSKNSGLRR</sequence>
<dbReference type="VEuPathDB" id="VectorBase:GPPI028630"/>
<evidence type="ECO:0000313" key="4">
    <source>
        <dbReference type="Proteomes" id="UP000092460"/>
    </source>
</evidence>
<dbReference type="Gene3D" id="3.30.560.10">
    <property type="entry name" value="Glucose Oxidase, domain 3"/>
    <property type="match status" value="1"/>
</dbReference>
<dbReference type="EnsemblMetazoa" id="GPPI028630-RA">
    <property type="protein sequence ID" value="GPPI028630-PA"/>
    <property type="gene ID" value="GPPI028630"/>
</dbReference>
<dbReference type="STRING" id="67801.A0A1B0BFS8"/>
<dbReference type="Pfam" id="PF05199">
    <property type="entry name" value="GMC_oxred_C"/>
    <property type="match status" value="1"/>
</dbReference>
<organism evidence="3 4">
    <name type="scientific">Glossina palpalis gambiensis</name>
    <dbReference type="NCBI Taxonomy" id="67801"/>
    <lineage>
        <taxon>Eukaryota</taxon>
        <taxon>Metazoa</taxon>
        <taxon>Ecdysozoa</taxon>
        <taxon>Arthropoda</taxon>
        <taxon>Hexapoda</taxon>
        <taxon>Insecta</taxon>
        <taxon>Pterygota</taxon>
        <taxon>Neoptera</taxon>
        <taxon>Endopterygota</taxon>
        <taxon>Diptera</taxon>
        <taxon>Brachycera</taxon>
        <taxon>Muscomorpha</taxon>
        <taxon>Hippoboscoidea</taxon>
        <taxon>Glossinidae</taxon>
        <taxon>Glossina</taxon>
    </lineage>
</organism>
<dbReference type="Proteomes" id="UP000092460">
    <property type="component" value="Unassembled WGS sequence"/>
</dbReference>
<dbReference type="PANTHER" id="PTHR11552">
    <property type="entry name" value="GLUCOSE-METHANOL-CHOLINE GMC OXIDOREDUCTASE"/>
    <property type="match status" value="1"/>
</dbReference>
<dbReference type="SUPFAM" id="SSF51905">
    <property type="entry name" value="FAD/NAD(P)-binding domain"/>
    <property type="match status" value="1"/>
</dbReference>
<evidence type="ECO:0000256" key="1">
    <source>
        <dbReference type="ARBA" id="ARBA00010790"/>
    </source>
</evidence>
<evidence type="ECO:0000259" key="2">
    <source>
        <dbReference type="Pfam" id="PF05199"/>
    </source>
</evidence>
<accession>A0A1B0BFS8</accession>
<dbReference type="GO" id="GO:0050660">
    <property type="term" value="F:flavin adenine dinucleotide binding"/>
    <property type="evidence" value="ECO:0007669"/>
    <property type="project" value="InterPro"/>
</dbReference>
<protein>
    <recommendedName>
        <fullName evidence="2">Glucose-methanol-choline oxidoreductase C-terminal domain-containing protein</fullName>
    </recommendedName>
</protein>
<keyword evidence="4" id="KW-1185">Reference proteome</keyword>